<evidence type="ECO:0000313" key="2">
    <source>
        <dbReference type="EMBL" id="EMS69076.1"/>
    </source>
</evidence>
<dbReference type="Gene3D" id="2.160.20.10">
    <property type="entry name" value="Single-stranded right-handed beta-helix, Pectin lyase-like"/>
    <property type="match status" value="2"/>
</dbReference>
<dbReference type="EMBL" id="AORV01000078">
    <property type="protein sequence ID" value="EMS69076.1"/>
    <property type="molecule type" value="Genomic_DNA"/>
</dbReference>
<comment type="caution">
    <text evidence="2">The sequence shown here is derived from an EMBL/GenBank/DDBJ whole genome shotgun (WGS) entry which is preliminary data.</text>
</comment>
<dbReference type="Pfam" id="PF12708">
    <property type="entry name" value="Pect-lyase_RHGA_epim"/>
    <property type="match status" value="2"/>
</dbReference>
<evidence type="ECO:0000259" key="1">
    <source>
        <dbReference type="Pfam" id="PF12708"/>
    </source>
</evidence>
<keyword evidence="3" id="KW-1185">Reference proteome</keyword>
<feature type="domain" description="Rhamnogalacturonase A/B/Epimerase-like pectate lyase" evidence="1">
    <location>
        <begin position="443"/>
        <end position="605"/>
    </location>
</feature>
<dbReference type="eggNOG" id="COG3386">
    <property type="taxonomic scope" value="Bacteria"/>
</dbReference>
<feature type="domain" description="Rhamnogalacturonase A/B/Epimerase-like pectate lyase" evidence="1">
    <location>
        <begin position="63"/>
        <end position="290"/>
    </location>
</feature>
<name>S0FH01_RUMCE</name>
<protein>
    <submittedName>
        <fullName evidence="2">Endopolygalacturonase</fullName>
    </submittedName>
</protein>
<dbReference type="AlphaFoldDB" id="S0FH01"/>
<dbReference type="STRING" id="1195236.CTER_5384"/>
<reference evidence="2 3" key="1">
    <citation type="journal article" date="2013" name="Genome Announc.">
        <title>Draft Genome Sequence of the Cellulolytic, Mesophilic, Anaerobic Bacterium Clostridium termitidis Strain CT1112 (DSM 5398).</title>
        <authorList>
            <person name="Lal S."/>
            <person name="Ramachandran U."/>
            <person name="Zhang X."/>
            <person name="Munir R."/>
            <person name="Sparling R."/>
            <person name="Levin D.B."/>
        </authorList>
    </citation>
    <scope>NUCLEOTIDE SEQUENCE [LARGE SCALE GENOMIC DNA]</scope>
    <source>
        <strain evidence="2 3">CT1112</strain>
    </source>
</reference>
<evidence type="ECO:0000313" key="3">
    <source>
        <dbReference type="Proteomes" id="UP000014155"/>
    </source>
</evidence>
<dbReference type="InterPro" id="IPR012334">
    <property type="entry name" value="Pectin_lyas_fold"/>
</dbReference>
<dbReference type="Proteomes" id="UP000014155">
    <property type="component" value="Unassembled WGS sequence"/>
</dbReference>
<proteinExistence type="predicted"/>
<dbReference type="RefSeq" id="WP_004631273.1">
    <property type="nucleotide sequence ID" value="NZ_AORV01000078.1"/>
</dbReference>
<gene>
    <name evidence="2" type="ORF">CTER_5384</name>
</gene>
<dbReference type="PATRIC" id="fig|1195236.3.peg.5518"/>
<accession>S0FH01</accession>
<sequence length="751" mass="82966">MKLTKKIAYSFPYPEQTYEGPVPVSRQPDLEPYAGGIRFENPFSLEEQPLQALGLLDVTKPPFNADNTGVLDSTAALNEALAAAQRYQLVCYIPLGTYTVTDTLYAQQYIWWEGYPYDEYRTVPRMFPVVITGQRNFDANGETLRPKIVLAPNTERFTYTETHRPVIDVFFGHSSENNAAPASIMNMVTGLHIVIGEGNHGAIGIRCYAAQGAAVEDCVIDVGDGWCGIWGCAGNGGSHAQNIIRGGSIGIDISKGTPGSSMSGFVFDHQRNHAIVAGAKQGVEFVGCRILTDSPRPPVVSYGGTYMFIQQGQLAMIDSTIEFDNPPKQGEIQAAVSSRESVYLRNVYVKNASHAVCNPDGTKLEANPAGWCKVEEFAHGIDSMPDHGGIYTAPVYVDRKKLDTCTYAKPVLKAEPPKNLMEKHLYHLPIWQDVLQWDVKRCHGAAGDGIGDDTDALQAAIDAGDTVFLPKGYYRITRTLKLRANTRLIGVAQNLSQIIVTQKPEGIFGQANEPIPALDTPDTANAELILAYCGLVTARELPMVYALHWRVGGNSVLRNFTFYMDPAYRITWITKDRHHPWIIVSDNGGGRWYNFWCDITQGGEGYRILRIEGTKNPFSIYACNPEHSRSEYEMEIINASNVRIYNLKSECNTPNVLIRDSDNIAIFGSGGDASTYPGGSLYHIENSTNVTIALMNDYRINFTGHGSGYFSGTWYPAGDWHMLTETTPEGNIITTPGWERPCLYKIGELKD</sequence>
<dbReference type="SUPFAM" id="SSF51126">
    <property type="entry name" value="Pectin lyase-like"/>
    <property type="match status" value="2"/>
</dbReference>
<dbReference type="InterPro" id="IPR011050">
    <property type="entry name" value="Pectin_lyase_fold/virulence"/>
</dbReference>
<organism evidence="2 3">
    <name type="scientific">Ruminiclostridium cellobioparum subsp. termitidis CT1112</name>
    <dbReference type="NCBI Taxonomy" id="1195236"/>
    <lineage>
        <taxon>Bacteria</taxon>
        <taxon>Bacillati</taxon>
        <taxon>Bacillota</taxon>
        <taxon>Clostridia</taxon>
        <taxon>Eubacteriales</taxon>
        <taxon>Oscillospiraceae</taxon>
        <taxon>Ruminiclostridium</taxon>
    </lineage>
</organism>
<dbReference type="InterPro" id="IPR024535">
    <property type="entry name" value="RHGA/B-epi-like_pectate_lyase"/>
</dbReference>